<sequence>MFDHLPPEVQFAFLLARSAPSGAAAVGLWEEVVQQADAAGCDVEFRMQARLAVVREAVMGAKQYDRALTPFAVVLGEADRDPEAEWVDWHSLLWKYKWLADSLADYLAFPVERVMSVLDDFAARCEAHGFSPRPAENYRANTLWMLGDEAAAGEAFARFEAAPRDSLSDCHACEASRTVTHAVRLGDDAGAVDRAAPLLNGCLSCAEEPERTHSELLAPLLRLGRDEDAAEQHRLGLNALNRFPHFTWCAARHFLYLARTGAAKEVPALLKRTADAVGGASDDNRREYLSAAGVALERLSGNSDRRRVMRLPTDFPIEEFENPVRPSELGAMFTAAADDLASQFDARNGNDAVSRRQAASRAFATEGR</sequence>
<feature type="region of interest" description="Disordered" evidence="1">
    <location>
        <begin position="348"/>
        <end position="368"/>
    </location>
</feature>
<dbReference type="Proteomes" id="UP000609651">
    <property type="component" value="Unassembled WGS sequence"/>
</dbReference>
<organism evidence="2 3">
    <name type="scientific">Alienimonas chondri</name>
    <dbReference type="NCBI Taxonomy" id="2681879"/>
    <lineage>
        <taxon>Bacteria</taxon>
        <taxon>Pseudomonadati</taxon>
        <taxon>Planctomycetota</taxon>
        <taxon>Planctomycetia</taxon>
        <taxon>Planctomycetales</taxon>
        <taxon>Planctomycetaceae</taxon>
        <taxon>Alienimonas</taxon>
    </lineage>
</organism>
<evidence type="ECO:0000256" key="1">
    <source>
        <dbReference type="SAM" id="MobiDB-lite"/>
    </source>
</evidence>
<evidence type="ECO:0000313" key="3">
    <source>
        <dbReference type="Proteomes" id="UP000609651"/>
    </source>
</evidence>
<evidence type="ECO:0000313" key="2">
    <source>
        <dbReference type="EMBL" id="NNJ25293.1"/>
    </source>
</evidence>
<gene>
    <name evidence="2" type="ORF">LzC2_13630</name>
</gene>
<dbReference type="EMBL" id="WTPX01000031">
    <property type="protein sequence ID" value="NNJ25293.1"/>
    <property type="molecule type" value="Genomic_DNA"/>
</dbReference>
<name>A0ABX1VC25_9PLAN</name>
<protein>
    <recommendedName>
        <fullName evidence="4">Tetratricopeptide repeat protein</fullName>
    </recommendedName>
</protein>
<reference evidence="2 3" key="1">
    <citation type="journal article" date="2020" name="Syst. Appl. Microbiol.">
        <title>Alienimonas chondri sp. nov., a novel planctomycete isolated from the biofilm of the red alga Chondrus crispus.</title>
        <authorList>
            <person name="Vitorino I."/>
            <person name="Albuquerque L."/>
            <person name="Wiegand S."/>
            <person name="Kallscheuer N."/>
            <person name="da Costa M.S."/>
            <person name="Lobo-da-Cunha A."/>
            <person name="Jogler C."/>
            <person name="Lage O.M."/>
        </authorList>
    </citation>
    <scope>NUCLEOTIDE SEQUENCE [LARGE SCALE GENOMIC DNA]</scope>
    <source>
        <strain evidence="2 3">LzC2</strain>
    </source>
</reference>
<evidence type="ECO:0008006" key="4">
    <source>
        <dbReference type="Google" id="ProtNLM"/>
    </source>
</evidence>
<proteinExistence type="predicted"/>
<dbReference type="RefSeq" id="WP_171185139.1">
    <property type="nucleotide sequence ID" value="NZ_WTPX01000031.1"/>
</dbReference>
<keyword evidence="3" id="KW-1185">Reference proteome</keyword>
<comment type="caution">
    <text evidence="2">The sequence shown here is derived from an EMBL/GenBank/DDBJ whole genome shotgun (WGS) entry which is preliminary data.</text>
</comment>
<accession>A0ABX1VC25</accession>